<reference evidence="1 2" key="1">
    <citation type="submission" date="2020-08" db="EMBL/GenBank/DDBJ databases">
        <title>Genomic Encyclopedia of Type Strains, Phase IV (KMG-IV): sequencing the most valuable type-strain genomes for metagenomic binning, comparative biology and taxonomic classification.</title>
        <authorList>
            <person name="Goeker M."/>
        </authorList>
    </citation>
    <scope>NUCLEOTIDE SEQUENCE [LARGE SCALE GENOMIC DNA]</scope>
    <source>
        <strain evidence="1 2">DSM 2461</strain>
    </source>
</reference>
<accession>A0A841R7P9</accession>
<dbReference type="Proteomes" id="UP000587760">
    <property type="component" value="Unassembled WGS sequence"/>
</dbReference>
<comment type="caution">
    <text evidence="1">The sequence shown here is derived from an EMBL/GenBank/DDBJ whole genome shotgun (WGS) entry which is preliminary data.</text>
</comment>
<evidence type="ECO:0000313" key="2">
    <source>
        <dbReference type="Proteomes" id="UP000587760"/>
    </source>
</evidence>
<dbReference type="AlphaFoldDB" id="A0A841R7P9"/>
<dbReference type="EMBL" id="JACHGJ010000001">
    <property type="protein sequence ID" value="MBB6478768.1"/>
    <property type="molecule type" value="Genomic_DNA"/>
</dbReference>
<keyword evidence="2" id="KW-1185">Reference proteome</keyword>
<proteinExistence type="predicted"/>
<sequence length="53" mass="6123">MEKEITITQFAGELKKRLEDGKTVDCCKTELLRLADIITDKIGDEKIKVLWQD</sequence>
<protein>
    <submittedName>
        <fullName evidence="1">Uncharacterized protein</fullName>
    </submittedName>
</protein>
<organism evidence="1 2">
    <name type="scientific">Spirochaeta isovalerica</name>
    <dbReference type="NCBI Taxonomy" id="150"/>
    <lineage>
        <taxon>Bacteria</taxon>
        <taxon>Pseudomonadati</taxon>
        <taxon>Spirochaetota</taxon>
        <taxon>Spirochaetia</taxon>
        <taxon>Spirochaetales</taxon>
        <taxon>Spirochaetaceae</taxon>
        <taxon>Spirochaeta</taxon>
    </lineage>
</organism>
<name>A0A841R7P9_9SPIO</name>
<gene>
    <name evidence="1" type="ORF">HNR50_000401</name>
</gene>
<dbReference type="RefSeq" id="WP_184742959.1">
    <property type="nucleotide sequence ID" value="NZ_JACHGJ010000001.1"/>
</dbReference>
<evidence type="ECO:0000313" key="1">
    <source>
        <dbReference type="EMBL" id="MBB6478768.1"/>
    </source>
</evidence>